<comment type="caution">
    <text evidence="2">The sequence shown here is derived from an EMBL/GenBank/DDBJ whole genome shotgun (WGS) entry which is preliminary data.</text>
</comment>
<organism evidence="2 3">
    <name type="scientific">Streptomyces prunicolor</name>
    <dbReference type="NCBI Taxonomy" id="67348"/>
    <lineage>
        <taxon>Bacteria</taxon>
        <taxon>Bacillati</taxon>
        <taxon>Actinomycetota</taxon>
        <taxon>Actinomycetes</taxon>
        <taxon>Kitasatosporales</taxon>
        <taxon>Streptomycetaceae</taxon>
        <taxon>Streptomyces</taxon>
    </lineage>
</organism>
<protein>
    <submittedName>
        <fullName evidence="2">MarR family transcriptional regulator</fullName>
    </submittedName>
</protein>
<dbReference type="RefSeq" id="WP_317772084.1">
    <property type="nucleotide sequence ID" value="NZ_JAWMAJ010000055.1"/>
</dbReference>
<accession>A0ABU4FBI1</accession>
<dbReference type="SUPFAM" id="SSF46785">
    <property type="entry name" value="Winged helix' DNA-binding domain"/>
    <property type="match status" value="1"/>
</dbReference>
<proteinExistence type="predicted"/>
<dbReference type="PANTHER" id="PTHR33164">
    <property type="entry name" value="TRANSCRIPTIONAL REGULATOR, MARR FAMILY"/>
    <property type="match status" value="1"/>
</dbReference>
<evidence type="ECO:0000259" key="1">
    <source>
        <dbReference type="PROSITE" id="PS50995"/>
    </source>
</evidence>
<keyword evidence="3" id="KW-1185">Reference proteome</keyword>
<dbReference type="InterPro" id="IPR039422">
    <property type="entry name" value="MarR/SlyA-like"/>
</dbReference>
<reference evidence="2 3" key="1">
    <citation type="submission" date="2023-10" db="EMBL/GenBank/DDBJ databases">
        <title>Characterization of rhizosphere-enriched actinobacteria from wheat plants lab-grown on chernevaya soil.</title>
        <authorList>
            <person name="Tikhonova E.N."/>
            <person name="Konopkin A."/>
            <person name="Kravchenko I.K."/>
        </authorList>
    </citation>
    <scope>NUCLEOTIDE SEQUENCE [LARGE SCALE GENOMIC DNA]</scope>
    <source>
        <strain evidence="2 3">RR29</strain>
    </source>
</reference>
<dbReference type="SMART" id="SM00347">
    <property type="entry name" value="HTH_MARR"/>
    <property type="match status" value="1"/>
</dbReference>
<dbReference type="Proteomes" id="UP001187346">
    <property type="component" value="Unassembled WGS sequence"/>
</dbReference>
<feature type="domain" description="HTH marR-type" evidence="1">
    <location>
        <begin position="15"/>
        <end position="161"/>
    </location>
</feature>
<dbReference type="InterPro" id="IPR036390">
    <property type="entry name" value="WH_DNA-bd_sf"/>
</dbReference>
<name>A0ABU4FBI1_9ACTN</name>
<dbReference type="InterPro" id="IPR000835">
    <property type="entry name" value="HTH_MarR-typ"/>
</dbReference>
<gene>
    <name evidence="2" type="ORF">R5A26_18470</name>
</gene>
<sequence>MGEEAEIRTAKEAADHELILAFGRLQGAANRLEYILGRALEAECGISHLVFEVLLILGRAGEPGLSMRAIAQEQVLTTGGATRLVDRMQAAGFVTRADSPDDRRGKLVRLTPLGEETVVRASRVHLENIKRYLVDPLPAADRKRFAEDLRILSHTARDLLPRLP</sequence>
<evidence type="ECO:0000313" key="3">
    <source>
        <dbReference type="Proteomes" id="UP001187346"/>
    </source>
</evidence>
<evidence type="ECO:0000313" key="2">
    <source>
        <dbReference type="EMBL" id="MDV7217939.1"/>
    </source>
</evidence>
<dbReference type="PRINTS" id="PR00598">
    <property type="entry name" value="HTHMARR"/>
</dbReference>
<dbReference type="PROSITE" id="PS50995">
    <property type="entry name" value="HTH_MARR_2"/>
    <property type="match status" value="1"/>
</dbReference>
<dbReference type="Pfam" id="PF12802">
    <property type="entry name" value="MarR_2"/>
    <property type="match status" value="1"/>
</dbReference>
<dbReference type="EMBL" id="JAWMAJ010000055">
    <property type="protein sequence ID" value="MDV7217939.1"/>
    <property type="molecule type" value="Genomic_DNA"/>
</dbReference>
<dbReference type="Gene3D" id="1.10.10.10">
    <property type="entry name" value="Winged helix-like DNA-binding domain superfamily/Winged helix DNA-binding domain"/>
    <property type="match status" value="1"/>
</dbReference>
<dbReference type="PANTHER" id="PTHR33164:SF104">
    <property type="entry name" value="TRANSCRIPTIONAL REGULATORY PROTEIN"/>
    <property type="match status" value="1"/>
</dbReference>
<dbReference type="InterPro" id="IPR036388">
    <property type="entry name" value="WH-like_DNA-bd_sf"/>
</dbReference>